<proteinExistence type="predicted"/>
<dbReference type="OrthoDB" id="7302449at2"/>
<dbReference type="Proteomes" id="UP000076577">
    <property type="component" value="Unassembled WGS sequence"/>
</dbReference>
<evidence type="ECO:0000256" key="1">
    <source>
        <dbReference type="SAM" id="MobiDB-lite"/>
    </source>
</evidence>
<keyword evidence="3" id="KW-1185">Reference proteome</keyword>
<comment type="caution">
    <text evidence="2">The sequence shown here is derived from an EMBL/GenBank/DDBJ whole genome shotgun (WGS) entry which is preliminary data.</text>
</comment>
<protein>
    <submittedName>
        <fullName evidence="2">Uncharacterized protein</fullName>
    </submittedName>
</protein>
<reference evidence="2 3" key="1">
    <citation type="journal article" date="2016" name="Front. Microbiol.">
        <title>Comparative Genomic Analysis Reveals a Diverse Repertoire of Genes Involved in Prokaryote-Eukaryote Interactions within the Pseudovibrio Genus.</title>
        <authorList>
            <person name="Romano S."/>
            <person name="Fernandez-Guerra A."/>
            <person name="Reen F.J."/>
            <person name="Glockner F.O."/>
            <person name="Crowley S.P."/>
            <person name="O'Sullivan O."/>
            <person name="Cotter P.D."/>
            <person name="Adams C."/>
            <person name="Dobson A.D."/>
            <person name="O'Gara F."/>
        </authorList>
    </citation>
    <scope>NUCLEOTIDE SEQUENCE [LARGE SCALE GENOMIC DNA]</scope>
    <source>
        <strain evidence="2 3">Ad2</strain>
    </source>
</reference>
<dbReference type="AlphaFoldDB" id="A0A165T2J6"/>
<evidence type="ECO:0000313" key="2">
    <source>
        <dbReference type="EMBL" id="KZL05226.1"/>
    </source>
</evidence>
<sequence length="312" mass="34427">MSVSSIAAFGSYHGQLKLEENRTEDAAANTPAEQEQSKSSESLAGTGAAAASLSVEALFAVAQVSQQTTTSNSYYEQFYPSYEGLSITNLAAAIKDPGSEVFSQNRSLADVAEAARASMDARLEQMHASGVFGQDSHADRNATFGELDRRALFAVSSNEGGLFTQSEQEQARWLMQQQQALAMGYYWGPISLKSEFLNNHDHLDAIKLSIQFLDQVSADEKTSVMWAYSRAGDEHVYDLLIAESDEERENFTSDSPAVQLIKAALDARLETQEPILGVIVNDDDLKNQPWFEKYADRLDRVLEQNRMHFGVS</sequence>
<evidence type="ECO:0000313" key="3">
    <source>
        <dbReference type="Proteomes" id="UP000076577"/>
    </source>
</evidence>
<organism evidence="2 3">
    <name type="scientific">Pseudovibrio axinellae</name>
    <dbReference type="NCBI Taxonomy" id="989403"/>
    <lineage>
        <taxon>Bacteria</taxon>
        <taxon>Pseudomonadati</taxon>
        <taxon>Pseudomonadota</taxon>
        <taxon>Alphaproteobacteria</taxon>
        <taxon>Hyphomicrobiales</taxon>
        <taxon>Stappiaceae</taxon>
        <taxon>Pseudovibrio</taxon>
    </lineage>
</organism>
<name>A0A165T2J6_9HYPH</name>
<accession>A0A165T2J6</accession>
<dbReference type="EMBL" id="LMCB01000154">
    <property type="protein sequence ID" value="KZL05226.1"/>
    <property type="molecule type" value="Genomic_DNA"/>
</dbReference>
<dbReference type="RefSeq" id="WP_068010765.1">
    <property type="nucleotide sequence ID" value="NZ_FOFM01000008.1"/>
</dbReference>
<feature type="region of interest" description="Disordered" evidence="1">
    <location>
        <begin position="20"/>
        <end position="44"/>
    </location>
</feature>
<dbReference type="PATRIC" id="fig|989403.3.peg.4862"/>
<gene>
    <name evidence="2" type="ORF">PsAD2_04437</name>
</gene>